<dbReference type="Proteomes" id="UP001230426">
    <property type="component" value="Unassembled WGS sequence"/>
</dbReference>
<evidence type="ECO:0000259" key="1">
    <source>
        <dbReference type="Pfam" id="PF12680"/>
    </source>
</evidence>
<accession>A0ABT9RK62</accession>
<dbReference type="Pfam" id="PF12680">
    <property type="entry name" value="SnoaL_2"/>
    <property type="match status" value="1"/>
</dbReference>
<protein>
    <submittedName>
        <fullName evidence="2">Ketosteroid isomerase-like protein</fullName>
    </submittedName>
</protein>
<sequence>MPATPQEIFERYIWSGMTRNATALAEMFTVDGVLEAPLVPAGRAFPRRLEGREEIREAMAAYYERSADADLSVNVEGSRYVLHATADPEVFIAEIDTALDGPGGATVMSLVQIFRLRDGKIAQLRDYFAPEQVD</sequence>
<keyword evidence="3" id="KW-1185">Reference proteome</keyword>
<feature type="domain" description="SnoaL-like" evidence="1">
    <location>
        <begin position="18"/>
        <end position="123"/>
    </location>
</feature>
<dbReference type="Gene3D" id="3.10.450.50">
    <property type="match status" value="1"/>
</dbReference>
<reference evidence="2 3" key="1">
    <citation type="submission" date="2023-07" db="EMBL/GenBank/DDBJ databases">
        <title>Sequencing the genomes of 1000 actinobacteria strains.</title>
        <authorList>
            <person name="Klenk H.-P."/>
        </authorList>
    </citation>
    <scope>NUCLEOTIDE SEQUENCE [LARGE SCALE GENOMIC DNA]</scope>
    <source>
        <strain evidence="2 3">DSM 44109</strain>
    </source>
</reference>
<evidence type="ECO:0000313" key="2">
    <source>
        <dbReference type="EMBL" id="MDP9869640.1"/>
    </source>
</evidence>
<proteinExistence type="predicted"/>
<dbReference type="RefSeq" id="WP_306873790.1">
    <property type="nucleotide sequence ID" value="NZ_JAUSRB010000002.1"/>
</dbReference>
<name>A0ABT9RK62_9ACTN</name>
<dbReference type="InterPro" id="IPR032710">
    <property type="entry name" value="NTF2-like_dom_sf"/>
</dbReference>
<evidence type="ECO:0000313" key="3">
    <source>
        <dbReference type="Proteomes" id="UP001230426"/>
    </source>
</evidence>
<dbReference type="SUPFAM" id="SSF54427">
    <property type="entry name" value="NTF2-like"/>
    <property type="match status" value="1"/>
</dbReference>
<organism evidence="2 3">
    <name type="scientific">Streptosporangium brasiliense</name>
    <dbReference type="NCBI Taxonomy" id="47480"/>
    <lineage>
        <taxon>Bacteria</taxon>
        <taxon>Bacillati</taxon>
        <taxon>Actinomycetota</taxon>
        <taxon>Actinomycetes</taxon>
        <taxon>Streptosporangiales</taxon>
        <taxon>Streptosporangiaceae</taxon>
        <taxon>Streptosporangium</taxon>
    </lineage>
</organism>
<gene>
    <name evidence="2" type="ORF">J2S55_008906</name>
</gene>
<dbReference type="InterPro" id="IPR037401">
    <property type="entry name" value="SnoaL-like"/>
</dbReference>
<comment type="caution">
    <text evidence="2">The sequence shown here is derived from an EMBL/GenBank/DDBJ whole genome shotgun (WGS) entry which is preliminary data.</text>
</comment>
<dbReference type="EMBL" id="JAUSRB010000002">
    <property type="protein sequence ID" value="MDP9869640.1"/>
    <property type="molecule type" value="Genomic_DNA"/>
</dbReference>